<evidence type="ECO:0000259" key="11">
    <source>
        <dbReference type="PROSITE" id="PS50089"/>
    </source>
</evidence>
<evidence type="ECO:0000256" key="7">
    <source>
        <dbReference type="ARBA" id="ARBA00022833"/>
    </source>
</evidence>
<feature type="compositionally biased region" description="Polar residues" evidence="10">
    <location>
        <begin position="300"/>
        <end position="309"/>
    </location>
</feature>
<feature type="domain" description="RING-type" evidence="11">
    <location>
        <begin position="146"/>
        <end position="195"/>
    </location>
</feature>
<dbReference type="InterPro" id="IPR059102">
    <property type="entry name" value="PHD_PHF7/G2E3-like"/>
</dbReference>
<dbReference type="InterPro" id="IPR013083">
    <property type="entry name" value="Znf_RING/FYVE/PHD"/>
</dbReference>
<evidence type="ECO:0000256" key="9">
    <source>
        <dbReference type="PROSITE-ProRule" id="PRU00175"/>
    </source>
</evidence>
<evidence type="ECO:0000256" key="5">
    <source>
        <dbReference type="ARBA" id="ARBA00022771"/>
    </source>
</evidence>
<comment type="subcellular location">
    <subcellularLocation>
        <location evidence="1">Nucleus</location>
    </subcellularLocation>
</comment>
<evidence type="ECO:0000256" key="10">
    <source>
        <dbReference type="SAM" id="MobiDB-lite"/>
    </source>
</evidence>
<dbReference type="Gene3D" id="3.30.40.10">
    <property type="entry name" value="Zinc/RING finger domain, C3HC4 (zinc finger)"/>
    <property type="match status" value="2"/>
</dbReference>
<dbReference type="InterPro" id="IPR051188">
    <property type="entry name" value="PHD-type_Zinc_Finger"/>
</dbReference>
<keyword evidence="8" id="KW-0539">Nucleus</keyword>
<dbReference type="CDD" id="cd15496">
    <property type="entry name" value="PHD_PHF7_G2E3_like"/>
    <property type="match status" value="1"/>
</dbReference>
<dbReference type="PANTHER" id="PTHR12420">
    <property type="entry name" value="PHD FINGER PROTEIN"/>
    <property type="match status" value="1"/>
</dbReference>
<keyword evidence="3" id="KW-0808">Transferase</keyword>
<evidence type="ECO:0000256" key="4">
    <source>
        <dbReference type="ARBA" id="ARBA00022723"/>
    </source>
</evidence>
<dbReference type="PROSITE" id="PS50089">
    <property type="entry name" value="ZF_RING_2"/>
    <property type="match status" value="1"/>
</dbReference>
<organism evidence="13 14">
    <name type="scientific">Melipona quadrifasciata</name>
    <dbReference type="NCBI Taxonomy" id="166423"/>
    <lineage>
        <taxon>Eukaryota</taxon>
        <taxon>Metazoa</taxon>
        <taxon>Ecdysozoa</taxon>
        <taxon>Arthropoda</taxon>
        <taxon>Hexapoda</taxon>
        <taxon>Insecta</taxon>
        <taxon>Pterygota</taxon>
        <taxon>Neoptera</taxon>
        <taxon>Endopterygota</taxon>
        <taxon>Hymenoptera</taxon>
        <taxon>Apocrita</taxon>
        <taxon>Aculeata</taxon>
        <taxon>Apoidea</taxon>
        <taxon>Anthophila</taxon>
        <taxon>Apidae</taxon>
        <taxon>Melipona</taxon>
    </lineage>
</organism>
<evidence type="ECO:0000256" key="2">
    <source>
        <dbReference type="ARBA" id="ARBA00004906"/>
    </source>
</evidence>
<feature type="compositionally biased region" description="Low complexity" evidence="10">
    <location>
        <begin position="331"/>
        <end position="343"/>
    </location>
</feature>
<dbReference type="PANTHER" id="PTHR12420:SF42">
    <property type="entry name" value="G2_M PHASE-SPECIFIC E3 UBIQUITIN-PROTEIN LIGASE"/>
    <property type="match status" value="1"/>
</dbReference>
<keyword evidence="4" id="KW-0479">Metal-binding</keyword>
<feature type="domain" description="PHD-type" evidence="12">
    <location>
        <begin position="10"/>
        <end position="125"/>
    </location>
</feature>
<dbReference type="GO" id="GO:0016740">
    <property type="term" value="F:transferase activity"/>
    <property type="evidence" value="ECO:0007669"/>
    <property type="project" value="UniProtKB-KW"/>
</dbReference>
<dbReference type="GO" id="GO:0005634">
    <property type="term" value="C:nucleus"/>
    <property type="evidence" value="ECO:0007669"/>
    <property type="project" value="UniProtKB-SubCell"/>
</dbReference>
<evidence type="ECO:0000256" key="6">
    <source>
        <dbReference type="ARBA" id="ARBA00022786"/>
    </source>
</evidence>
<dbReference type="Pfam" id="PF26054">
    <property type="entry name" value="PHD_G2E3"/>
    <property type="match status" value="1"/>
</dbReference>
<name>A0A0M9A3J1_9HYME</name>
<keyword evidence="6" id="KW-0833">Ubl conjugation pathway</keyword>
<dbReference type="CDD" id="cd15669">
    <property type="entry name" value="ePHD_PHF7_G2E3_like"/>
    <property type="match status" value="1"/>
</dbReference>
<dbReference type="SUPFAM" id="SSF57903">
    <property type="entry name" value="FYVE/PHD zinc finger"/>
    <property type="match status" value="2"/>
</dbReference>
<dbReference type="PROSITE" id="PS51805">
    <property type="entry name" value="EPHD"/>
    <property type="match status" value="1"/>
</dbReference>
<comment type="pathway">
    <text evidence="2">Protein modification; protein ubiquitination.</text>
</comment>
<dbReference type="EMBL" id="KQ435747">
    <property type="protein sequence ID" value="KOX76510.1"/>
    <property type="molecule type" value="Genomic_DNA"/>
</dbReference>
<dbReference type="Proteomes" id="UP000053105">
    <property type="component" value="Unassembled WGS sequence"/>
</dbReference>
<evidence type="ECO:0000256" key="8">
    <source>
        <dbReference type="ARBA" id="ARBA00023242"/>
    </source>
</evidence>
<keyword evidence="5 9" id="KW-0863">Zinc-finger</keyword>
<dbReference type="STRING" id="166423.A0A0M9A3J1"/>
<proteinExistence type="predicted"/>
<evidence type="ECO:0000256" key="3">
    <source>
        <dbReference type="ARBA" id="ARBA00022679"/>
    </source>
</evidence>
<dbReference type="GO" id="GO:0008270">
    <property type="term" value="F:zinc ion binding"/>
    <property type="evidence" value="ECO:0007669"/>
    <property type="project" value="UniProtKB-KW"/>
</dbReference>
<dbReference type="InterPro" id="IPR042013">
    <property type="entry name" value="PHF7/G2E3_ePHD"/>
</dbReference>
<evidence type="ECO:0000313" key="14">
    <source>
        <dbReference type="Proteomes" id="UP000053105"/>
    </source>
</evidence>
<feature type="region of interest" description="Disordered" evidence="10">
    <location>
        <begin position="300"/>
        <end position="343"/>
    </location>
</feature>
<dbReference type="InterPro" id="IPR034732">
    <property type="entry name" value="EPHD"/>
</dbReference>
<dbReference type="Pfam" id="PF13771">
    <property type="entry name" value="zf-HC5HC2H"/>
    <property type="match status" value="1"/>
</dbReference>
<gene>
    <name evidence="13" type="ORF">WN51_12490</name>
</gene>
<dbReference type="AlphaFoldDB" id="A0A0M9A3J1"/>
<dbReference type="CDD" id="cd16448">
    <property type="entry name" value="RING-H2"/>
    <property type="match status" value="1"/>
</dbReference>
<evidence type="ECO:0000313" key="13">
    <source>
        <dbReference type="EMBL" id="KOX76510.1"/>
    </source>
</evidence>
<evidence type="ECO:0000259" key="12">
    <source>
        <dbReference type="PROSITE" id="PS51805"/>
    </source>
</evidence>
<protein>
    <submittedName>
        <fullName evidence="13">G2/M phase-specific E3 ubiquitin-protein ligase</fullName>
    </submittedName>
</protein>
<sequence>MSKRNRLSNQRVCCFCGLSQNNELEFGKFYEDGEILTHYYCLLLSSNMQQRGKDDQGILGFLKIDIKKEILRGKKLVCSYCKKSGATLGCCNIKCKKIFHYPCGLRAGTLNQFFGQFRSYCIKHRPEQKIDIQVKAELAKTKEVVCCICYEEVDPYDTIGTMWAPCCKKNTWFHRKCVQQLAMSAGYFFKCPLCNDKKSFQKAMLEFGIFIPSQDASWELVPNAFQELLYRHDQCDAPICLCPKGRKYTSFNAKWELALCRICGSQGIHMACGQLKWANPVWECKECIFILGKSEETASSSTTRNIPQTISDSEDSDSDISVGKDSPVPFTSSSSVINSTSQTPIIKQRPGPRFYKLRQLKTINEMQNNNKHKTSENTNIVLNMEQHSLQSTSSKEIFMNVSSSHKFNATNLISLRDMFIKDNKSEKNYLSSLESNKIESNKSSIIHDSSPKIEKLLQESNSSQVVTNDLLMKIKITNIVSLESKESKNIFIEQEQEIRNQTLQSSNELISNNSVIQPPCYQSNVLKSDLKRNYNETTSIPMVSCINETKRLRKTASNKKSHIQINQNSNADKNILYSINTYNLLNNKPDTNKDNTHKNAANEANKTARNIEVNNIKDCAEGASTSSIIESINIVTNDTKINCAKKFIKLNHSKSKKSQIPEQGKAQNDNEMVIPKYKTSNNKYHNLCWQDKSETINSDCPQLIPEYVCLRDLKFRVHNVDNLQVILYDKYSVNINMETTVKKNTTFDTPVKKTVEQIFKTQNDTFPNFISANIYNNKDKNTTIFINEQSENDQEDIKENLDPILTIPYKNPTDVLLINTTLDTNNSNVSVNDNQSENGNLIHPRSKIVDGQSYKTISLSDDTKNNIDAIASCNHSYDKSINDIEQNVNFDNMIQNTHVIYNMEKSLKIDSHDSTKLVQHILFRKNYTNNESKDRKEKDFKVSIDLKKIKSFVDNNPDLFSSYKEKKNIEKRFSLLKH</sequence>
<evidence type="ECO:0000256" key="1">
    <source>
        <dbReference type="ARBA" id="ARBA00004123"/>
    </source>
</evidence>
<keyword evidence="7" id="KW-0862">Zinc</keyword>
<accession>A0A0M9A3J1</accession>
<dbReference type="InterPro" id="IPR001841">
    <property type="entry name" value="Znf_RING"/>
</dbReference>
<dbReference type="InterPro" id="IPR011011">
    <property type="entry name" value="Znf_FYVE_PHD"/>
</dbReference>
<keyword evidence="14" id="KW-1185">Reference proteome</keyword>
<reference evidence="13 14" key="1">
    <citation type="submission" date="2015-07" db="EMBL/GenBank/DDBJ databases">
        <title>The genome of Melipona quadrifasciata.</title>
        <authorList>
            <person name="Pan H."/>
            <person name="Kapheim K."/>
        </authorList>
    </citation>
    <scope>NUCLEOTIDE SEQUENCE [LARGE SCALE GENOMIC DNA]</scope>
    <source>
        <strain evidence="13">0111107301</strain>
        <tissue evidence="13">Whole body</tissue>
    </source>
</reference>
<dbReference type="OrthoDB" id="512616at2759"/>